<dbReference type="OrthoDB" id="445357at2759"/>
<gene>
    <name evidence="2" type="ORF">VP01_2296g2</name>
</gene>
<evidence type="ECO:0000313" key="3">
    <source>
        <dbReference type="Proteomes" id="UP000037035"/>
    </source>
</evidence>
<dbReference type="EMBL" id="LAVV01007165">
    <property type="protein sequence ID" value="KNZ56881.1"/>
    <property type="molecule type" value="Genomic_DNA"/>
</dbReference>
<reference evidence="2 3" key="1">
    <citation type="submission" date="2015-08" db="EMBL/GenBank/DDBJ databases">
        <title>Next Generation Sequencing and Analysis of the Genome of Puccinia sorghi L Schw, the Causal Agent of Maize Common Rust.</title>
        <authorList>
            <person name="Rochi L."/>
            <person name="Burguener G."/>
            <person name="Darino M."/>
            <person name="Turjanski A."/>
            <person name="Kreff E."/>
            <person name="Dieguez M.J."/>
            <person name="Sacco F."/>
        </authorList>
    </citation>
    <scope>NUCLEOTIDE SEQUENCE [LARGE SCALE GENOMIC DNA]</scope>
    <source>
        <strain evidence="2 3">RO10H11247</strain>
    </source>
</reference>
<proteinExistence type="predicted"/>
<feature type="region of interest" description="Disordered" evidence="1">
    <location>
        <begin position="87"/>
        <end position="129"/>
    </location>
</feature>
<feature type="compositionally biased region" description="Polar residues" evidence="1">
    <location>
        <begin position="202"/>
        <end position="211"/>
    </location>
</feature>
<comment type="caution">
    <text evidence="2">The sequence shown here is derived from an EMBL/GenBank/DDBJ whole genome shotgun (WGS) entry which is preliminary data.</text>
</comment>
<sequence>MKMLQTINKTVLSASKIHLRLNSPITNKNIIGETNRCSFVSQSLLSRIDFQQKSTNELREELNKRGIVTGSKKKSILIDKILEDEQRRTMGSRKPALSNIQRGYRSSPGRKEGRKGEEPKRGLQEPVVSSPVKVAARLVDTPDAEAPPSPKIHTGPKSAVVGSPAITLRSDGHRAEPFIPDNWTSHQQSHASPMVDLKPSSAEVSTASHPSTLPEGGPSRIVTDRFSPSHHEDLGSSPSPSRDQILSNYLAPLSKASSFILSKLRPTNNHKNPFHFEDRPLNQAERNGLYRLLAFFGGSWLLAGLLDRP</sequence>
<feature type="region of interest" description="Disordered" evidence="1">
    <location>
        <begin position="183"/>
        <end position="243"/>
    </location>
</feature>
<feature type="compositionally biased region" description="Basic and acidic residues" evidence="1">
    <location>
        <begin position="109"/>
        <end position="123"/>
    </location>
</feature>
<evidence type="ECO:0000313" key="2">
    <source>
        <dbReference type="EMBL" id="KNZ56881.1"/>
    </source>
</evidence>
<organism evidence="2 3">
    <name type="scientific">Puccinia sorghi</name>
    <dbReference type="NCBI Taxonomy" id="27349"/>
    <lineage>
        <taxon>Eukaryota</taxon>
        <taxon>Fungi</taxon>
        <taxon>Dikarya</taxon>
        <taxon>Basidiomycota</taxon>
        <taxon>Pucciniomycotina</taxon>
        <taxon>Pucciniomycetes</taxon>
        <taxon>Pucciniales</taxon>
        <taxon>Pucciniaceae</taxon>
        <taxon>Puccinia</taxon>
    </lineage>
</organism>
<evidence type="ECO:0008006" key="4">
    <source>
        <dbReference type="Google" id="ProtNLM"/>
    </source>
</evidence>
<dbReference type="Proteomes" id="UP000037035">
    <property type="component" value="Unassembled WGS sequence"/>
</dbReference>
<evidence type="ECO:0000256" key="1">
    <source>
        <dbReference type="SAM" id="MobiDB-lite"/>
    </source>
</evidence>
<dbReference type="VEuPathDB" id="FungiDB:VP01_2296g2"/>
<dbReference type="AlphaFoldDB" id="A0A0L6V7X0"/>
<protein>
    <recommendedName>
        <fullName evidence="4">SAP domain-containing protein</fullName>
    </recommendedName>
</protein>
<keyword evidence="3" id="KW-1185">Reference proteome</keyword>
<accession>A0A0L6V7X0</accession>
<dbReference type="STRING" id="27349.A0A0L6V7X0"/>
<name>A0A0L6V7X0_9BASI</name>